<comment type="caution">
    <text evidence="1">The sequence shown here is derived from an EMBL/GenBank/DDBJ whole genome shotgun (WGS) entry which is preliminary data.</text>
</comment>
<dbReference type="Gene3D" id="3.40.50.1820">
    <property type="entry name" value="alpha/beta hydrolase"/>
    <property type="match status" value="1"/>
</dbReference>
<dbReference type="SUPFAM" id="SSF53474">
    <property type="entry name" value="alpha/beta-Hydrolases"/>
    <property type="match status" value="1"/>
</dbReference>
<dbReference type="GO" id="GO:0017171">
    <property type="term" value="F:serine hydrolase activity"/>
    <property type="evidence" value="ECO:0007669"/>
    <property type="project" value="TreeGrafter"/>
</dbReference>
<dbReference type="AlphaFoldDB" id="A0AAV3B1R7"/>
<dbReference type="EMBL" id="DYDO01000002">
    <property type="protein sequence ID" value="DBA31460.1"/>
    <property type="molecule type" value="Genomic_DNA"/>
</dbReference>
<dbReference type="InterPro" id="IPR029058">
    <property type="entry name" value="AB_hydrolase_fold"/>
</dbReference>
<protein>
    <recommendedName>
        <fullName evidence="3">Transmembrane protein 53-like</fullName>
    </recommendedName>
</protein>
<sequence length="326" mass="36977">MGMTLWRFSCSALRGIYRTVASYYYRTSRHLQYQAGLQPFDLAMAPASATIPKGQAANASLQQSSVKKYSNLFALHTNPSAPENSQSPRPLLLFLPWLGSTARSHEKYLELYFQLGFDVLVAESSLVHFLWPKTGLEHAGQLLELLMGEKELNSRRLFIHAMSIGGYLFAQMLVRSSKQQREMLERIHGQVFDSLVVGSMERMAAGVARMVSSPLLEALVVRGTLLYFSLMKAQTTDYYERGIQAFWDKPIPCPSLFFYCLNDPLSDYVKVEELLQSWGKQGIKVQGKKWENSIHAGHLKKYTEEYTDTLNIFISGLLNNVPRSKL</sequence>
<gene>
    <name evidence="1" type="ORF">GDO54_007306</name>
</gene>
<dbReference type="Pfam" id="PF05705">
    <property type="entry name" value="DUF829"/>
    <property type="match status" value="1"/>
</dbReference>
<name>A0AAV3B1R7_PYXAD</name>
<organism evidence="1 2">
    <name type="scientific">Pyxicephalus adspersus</name>
    <name type="common">African bullfrog</name>
    <dbReference type="NCBI Taxonomy" id="30357"/>
    <lineage>
        <taxon>Eukaryota</taxon>
        <taxon>Metazoa</taxon>
        <taxon>Chordata</taxon>
        <taxon>Craniata</taxon>
        <taxon>Vertebrata</taxon>
        <taxon>Euteleostomi</taxon>
        <taxon>Amphibia</taxon>
        <taxon>Batrachia</taxon>
        <taxon>Anura</taxon>
        <taxon>Neobatrachia</taxon>
        <taxon>Ranoidea</taxon>
        <taxon>Pyxicephalidae</taxon>
        <taxon>Pyxicephalinae</taxon>
        <taxon>Pyxicephalus</taxon>
    </lineage>
</organism>
<evidence type="ECO:0008006" key="3">
    <source>
        <dbReference type="Google" id="ProtNLM"/>
    </source>
</evidence>
<evidence type="ECO:0000313" key="2">
    <source>
        <dbReference type="Proteomes" id="UP001181693"/>
    </source>
</evidence>
<dbReference type="Proteomes" id="UP001181693">
    <property type="component" value="Unassembled WGS sequence"/>
</dbReference>
<reference evidence="1" key="1">
    <citation type="thesis" date="2020" institute="ProQuest LLC" country="789 East Eisenhower Parkway, Ann Arbor, MI, USA">
        <title>Comparative Genomics and Chromosome Evolution.</title>
        <authorList>
            <person name="Mudd A.B."/>
        </authorList>
    </citation>
    <scope>NUCLEOTIDE SEQUENCE</scope>
    <source>
        <strain evidence="1">1538</strain>
        <tissue evidence="1">Blood</tissue>
    </source>
</reference>
<evidence type="ECO:0000313" key="1">
    <source>
        <dbReference type="EMBL" id="DBA31460.1"/>
    </source>
</evidence>
<dbReference type="InterPro" id="IPR008547">
    <property type="entry name" value="DUF829_TMEM53"/>
</dbReference>
<proteinExistence type="predicted"/>
<dbReference type="PANTHER" id="PTHR20908:SF4">
    <property type="entry name" value="SI:DKEY-5I3.5"/>
    <property type="match status" value="1"/>
</dbReference>
<dbReference type="PANTHER" id="PTHR20908">
    <property type="entry name" value="LD15586P"/>
    <property type="match status" value="1"/>
</dbReference>
<accession>A0AAV3B1R7</accession>
<keyword evidence="2" id="KW-1185">Reference proteome</keyword>